<name>I1IDS3_BRADI</name>
<dbReference type="EMBL" id="CM000882">
    <property type="protein sequence ID" value="KQK01298.1"/>
    <property type="molecule type" value="Genomic_DNA"/>
</dbReference>
<accession>I1IDS3</accession>
<evidence type="ECO:0000256" key="1">
    <source>
        <dbReference type="SAM" id="MobiDB-lite"/>
    </source>
</evidence>
<dbReference type="EnsemblPlants" id="KQK01298">
    <property type="protein sequence ID" value="KQK01298"/>
    <property type="gene ID" value="BRADI_3g55000v3"/>
</dbReference>
<dbReference type="HOGENOM" id="CLU_050973_3_1_1"/>
<dbReference type="InterPro" id="IPR025886">
    <property type="entry name" value="PP2-like"/>
</dbReference>
<dbReference type="eggNOG" id="ENOG502QRA4">
    <property type="taxonomic scope" value="Eukaryota"/>
</dbReference>
<dbReference type="InParanoid" id="I1IDS3"/>
<dbReference type="PANTHER" id="PTHR32278:SF111">
    <property type="entry name" value="F-BOX PROTEIN PP2-B12-RELATED"/>
    <property type="match status" value="1"/>
</dbReference>
<sequence length="216" mass="23438">MAAGNRMRGKEVAGGGGDGKATDGAVAGSRSLAGGFVIGAREDRGRRLLRWGTEAAAPEIGAKVQSKVLPRNTTYAAYMVFKLPGKFYGLDFPYQEASIAVGGSESTVTRQVCLQGYIDDEDQKHVLPGHYGIIRHPEGVPPGGEVVFPRRRDDGWMEVELGEFRNDGGGDDEVSMCLKDGHTGTMIGLLNPRRSKLVLWAIELRSKQRKTTILYD</sequence>
<dbReference type="OMA" id="PRNTTYA"/>
<dbReference type="STRING" id="15368.I1IDS3"/>
<dbReference type="OrthoDB" id="650054at2759"/>
<organism evidence="2">
    <name type="scientific">Brachypodium distachyon</name>
    <name type="common">Purple false brome</name>
    <name type="synonym">Trachynia distachya</name>
    <dbReference type="NCBI Taxonomy" id="15368"/>
    <lineage>
        <taxon>Eukaryota</taxon>
        <taxon>Viridiplantae</taxon>
        <taxon>Streptophyta</taxon>
        <taxon>Embryophyta</taxon>
        <taxon>Tracheophyta</taxon>
        <taxon>Spermatophyta</taxon>
        <taxon>Magnoliopsida</taxon>
        <taxon>Liliopsida</taxon>
        <taxon>Poales</taxon>
        <taxon>Poaceae</taxon>
        <taxon>BOP clade</taxon>
        <taxon>Pooideae</taxon>
        <taxon>Stipodae</taxon>
        <taxon>Brachypodieae</taxon>
        <taxon>Brachypodium</taxon>
    </lineage>
</organism>
<reference evidence="2" key="2">
    <citation type="submission" date="2017-06" db="EMBL/GenBank/DDBJ databases">
        <title>WGS assembly of Brachypodium distachyon.</title>
        <authorList>
            <consortium name="The International Brachypodium Initiative"/>
            <person name="Lucas S."/>
            <person name="Harmon-Smith M."/>
            <person name="Lail K."/>
            <person name="Tice H."/>
            <person name="Grimwood J."/>
            <person name="Bruce D."/>
            <person name="Barry K."/>
            <person name="Shu S."/>
            <person name="Lindquist E."/>
            <person name="Wang M."/>
            <person name="Pitluck S."/>
            <person name="Vogel J.P."/>
            <person name="Garvin D.F."/>
            <person name="Mockler T.C."/>
            <person name="Schmutz J."/>
            <person name="Rokhsar D."/>
            <person name="Bevan M.W."/>
        </authorList>
    </citation>
    <scope>NUCLEOTIDE SEQUENCE</scope>
    <source>
        <strain evidence="2">Bd21</strain>
    </source>
</reference>
<feature type="region of interest" description="Disordered" evidence="1">
    <location>
        <begin position="1"/>
        <end position="24"/>
    </location>
</feature>
<dbReference type="PANTHER" id="PTHR32278">
    <property type="entry name" value="F-BOX DOMAIN-CONTAINING PROTEIN"/>
    <property type="match status" value="1"/>
</dbReference>
<reference evidence="3" key="3">
    <citation type="submission" date="2018-08" db="UniProtKB">
        <authorList>
            <consortium name="EnsemblPlants"/>
        </authorList>
    </citation>
    <scope>IDENTIFICATION</scope>
    <source>
        <strain evidence="3">cv. Bd21</strain>
    </source>
</reference>
<evidence type="ECO:0000313" key="2">
    <source>
        <dbReference type="EMBL" id="KQK01298.1"/>
    </source>
</evidence>
<evidence type="ECO:0000313" key="3">
    <source>
        <dbReference type="EnsemblPlants" id="KQK01298"/>
    </source>
</evidence>
<proteinExistence type="predicted"/>
<gene>
    <name evidence="2" type="ORF">BRADI_3g55000v3</name>
</gene>
<protein>
    <submittedName>
        <fullName evidence="2 3">Uncharacterized protein</fullName>
    </submittedName>
</protein>
<dbReference type="Proteomes" id="UP000008810">
    <property type="component" value="Chromosome 3"/>
</dbReference>
<evidence type="ECO:0000313" key="4">
    <source>
        <dbReference type="Proteomes" id="UP000008810"/>
    </source>
</evidence>
<reference evidence="2 3" key="1">
    <citation type="journal article" date="2010" name="Nature">
        <title>Genome sequencing and analysis of the model grass Brachypodium distachyon.</title>
        <authorList>
            <consortium name="International Brachypodium Initiative"/>
        </authorList>
    </citation>
    <scope>NUCLEOTIDE SEQUENCE [LARGE SCALE GENOMIC DNA]</scope>
    <source>
        <strain evidence="2 3">Bd21</strain>
    </source>
</reference>
<dbReference type="Gramene" id="KQK01298">
    <property type="protein sequence ID" value="KQK01298"/>
    <property type="gene ID" value="BRADI_3g55000v3"/>
</dbReference>
<keyword evidence="4" id="KW-1185">Reference proteome</keyword>
<dbReference type="AlphaFoldDB" id="I1IDS3"/>
<dbReference type="Pfam" id="PF14299">
    <property type="entry name" value="PP2"/>
    <property type="match status" value="1"/>
</dbReference>